<keyword evidence="6" id="KW-0326">Glycosidase</keyword>
<dbReference type="SUPFAM" id="SSF51445">
    <property type="entry name" value="(Trans)glycosidases"/>
    <property type="match status" value="1"/>
</dbReference>
<feature type="non-terminal residue" evidence="8">
    <location>
        <position position="113"/>
    </location>
</feature>
<evidence type="ECO:0000256" key="4">
    <source>
        <dbReference type="ARBA" id="ARBA00022729"/>
    </source>
</evidence>
<gene>
    <name evidence="8" type="ORF">PMAYCL1PPCAC_21031</name>
</gene>
<dbReference type="PANTHER" id="PTHR11069">
    <property type="entry name" value="GLUCOSYLCERAMIDASE"/>
    <property type="match status" value="1"/>
</dbReference>
<evidence type="ECO:0000259" key="7">
    <source>
        <dbReference type="Pfam" id="PF02055"/>
    </source>
</evidence>
<comment type="caution">
    <text evidence="8">The sequence shown here is derived from an EMBL/GenBank/DDBJ whole genome shotgun (WGS) entry which is preliminary data.</text>
</comment>
<dbReference type="GO" id="GO:0004348">
    <property type="term" value="F:glucosylceramidase activity"/>
    <property type="evidence" value="ECO:0007669"/>
    <property type="project" value="UniProtKB-EC"/>
</dbReference>
<feature type="non-terminal residue" evidence="8">
    <location>
        <position position="1"/>
    </location>
</feature>
<dbReference type="InterPro" id="IPR033453">
    <property type="entry name" value="Glyco_hydro_30_TIM-barrel"/>
</dbReference>
<sequence length="113" mass="12946">IHSPLVPIAATDFSLRVYTYDDNQNGEDFNMTFFALANDDYQHKIPYLKQAMELQKDNGGLKLFATPWTPPFWMKDDVNFKGGAMIKGGEDGPYYSSYAKYFVKFFEAYLAEG</sequence>
<dbReference type="InterPro" id="IPR017853">
    <property type="entry name" value="GH"/>
</dbReference>
<proteinExistence type="inferred from homology"/>
<dbReference type="PANTHER" id="PTHR11069:SF23">
    <property type="entry name" value="LYSOSOMAL ACID GLUCOSYLCERAMIDASE"/>
    <property type="match status" value="1"/>
</dbReference>
<dbReference type="GO" id="GO:0006680">
    <property type="term" value="P:glucosylceramide catabolic process"/>
    <property type="evidence" value="ECO:0007669"/>
    <property type="project" value="TreeGrafter"/>
</dbReference>
<keyword evidence="6" id="KW-0746">Sphingolipid metabolism</keyword>
<keyword evidence="6" id="KW-0443">Lipid metabolism</keyword>
<keyword evidence="4" id="KW-0732">Signal</keyword>
<dbReference type="EC" id="3.2.1.45" evidence="3 6"/>
<feature type="domain" description="Glycosyl hydrolase family 30 TIM-barrel" evidence="7">
    <location>
        <begin position="6"/>
        <end position="111"/>
    </location>
</feature>
<evidence type="ECO:0000256" key="5">
    <source>
        <dbReference type="ARBA" id="ARBA00022801"/>
    </source>
</evidence>
<keyword evidence="9" id="KW-1185">Reference proteome</keyword>
<reference evidence="9" key="1">
    <citation type="submission" date="2022-10" db="EMBL/GenBank/DDBJ databases">
        <title>Genome assembly of Pristionchus species.</title>
        <authorList>
            <person name="Yoshida K."/>
            <person name="Sommer R.J."/>
        </authorList>
    </citation>
    <scope>NUCLEOTIDE SEQUENCE [LARGE SCALE GENOMIC DNA]</scope>
    <source>
        <strain evidence="9">RS5460</strain>
    </source>
</reference>
<evidence type="ECO:0000313" key="9">
    <source>
        <dbReference type="Proteomes" id="UP001328107"/>
    </source>
</evidence>
<dbReference type="GO" id="GO:0016020">
    <property type="term" value="C:membrane"/>
    <property type="evidence" value="ECO:0007669"/>
    <property type="project" value="GOC"/>
</dbReference>
<accession>A0AAN5I4W5</accession>
<evidence type="ECO:0000313" key="8">
    <source>
        <dbReference type="EMBL" id="GMR50836.1"/>
    </source>
</evidence>
<evidence type="ECO:0000256" key="1">
    <source>
        <dbReference type="ARBA" id="ARBA00001013"/>
    </source>
</evidence>
<dbReference type="InterPro" id="IPR001139">
    <property type="entry name" value="Glyco_hydro_30"/>
</dbReference>
<dbReference type="Pfam" id="PF02055">
    <property type="entry name" value="Glyco_hydro_30"/>
    <property type="match status" value="1"/>
</dbReference>
<organism evidence="8 9">
    <name type="scientific">Pristionchus mayeri</name>
    <dbReference type="NCBI Taxonomy" id="1317129"/>
    <lineage>
        <taxon>Eukaryota</taxon>
        <taxon>Metazoa</taxon>
        <taxon>Ecdysozoa</taxon>
        <taxon>Nematoda</taxon>
        <taxon>Chromadorea</taxon>
        <taxon>Rhabditida</taxon>
        <taxon>Rhabditina</taxon>
        <taxon>Diplogasteromorpha</taxon>
        <taxon>Diplogasteroidea</taxon>
        <taxon>Neodiplogasteridae</taxon>
        <taxon>Pristionchus</taxon>
    </lineage>
</organism>
<evidence type="ECO:0000256" key="2">
    <source>
        <dbReference type="ARBA" id="ARBA00005382"/>
    </source>
</evidence>
<evidence type="ECO:0000256" key="3">
    <source>
        <dbReference type="ARBA" id="ARBA00012658"/>
    </source>
</evidence>
<dbReference type="PRINTS" id="PR00843">
    <property type="entry name" value="GLHYDRLASE30"/>
</dbReference>
<comment type="similarity">
    <text evidence="2 6">Belongs to the glycosyl hydrolase 30 family.</text>
</comment>
<evidence type="ECO:0000256" key="6">
    <source>
        <dbReference type="RuleBase" id="RU361188"/>
    </source>
</evidence>
<dbReference type="Proteomes" id="UP001328107">
    <property type="component" value="Unassembled WGS sequence"/>
</dbReference>
<name>A0AAN5I4W5_9BILA</name>
<dbReference type="EMBL" id="BTRK01000004">
    <property type="protein sequence ID" value="GMR50836.1"/>
    <property type="molecule type" value="Genomic_DNA"/>
</dbReference>
<dbReference type="AlphaFoldDB" id="A0AAN5I4W5"/>
<comment type="catalytic activity">
    <reaction evidence="1">
        <text>a beta-D-glucosyl-(1&lt;-&gt;1')-N-acylsphing-4-enine + H2O = an N-acylsphing-4-enine + D-glucose</text>
        <dbReference type="Rhea" id="RHEA:13269"/>
        <dbReference type="ChEBI" id="CHEBI:4167"/>
        <dbReference type="ChEBI" id="CHEBI:15377"/>
        <dbReference type="ChEBI" id="CHEBI:22801"/>
        <dbReference type="ChEBI" id="CHEBI:52639"/>
        <dbReference type="EC" id="3.2.1.45"/>
    </reaction>
    <physiologicalReaction direction="left-to-right" evidence="1">
        <dbReference type="Rhea" id="RHEA:13270"/>
    </physiologicalReaction>
</comment>
<protein>
    <recommendedName>
        <fullName evidence="3 6">Glucosylceramidase</fullName>
        <ecNumber evidence="3 6">3.2.1.45</ecNumber>
    </recommendedName>
</protein>
<dbReference type="Gene3D" id="3.20.20.80">
    <property type="entry name" value="Glycosidases"/>
    <property type="match status" value="1"/>
</dbReference>
<keyword evidence="5 6" id="KW-0378">Hydrolase</keyword>